<accession>A0A1H7R3C6</accession>
<dbReference type="EMBL" id="FOAJ01000009">
    <property type="protein sequence ID" value="SEL54721.1"/>
    <property type="molecule type" value="Genomic_DNA"/>
</dbReference>
<proteinExistence type="predicted"/>
<dbReference type="RefSeq" id="WP_090545990.1">
    <property type="nucleotide sequence ID" value="NZ_FNSR01000001.1"/>
</dbReference>
<gene>
    <name evidence="2" type="ORF">SAMN05192542_10991</name>
</gene>
<dbReference type="OrthoDB" id="9035723at2"/>
<evidence type="ECO:0000313" key="3">
    <source>
        <dbReference type="Proteomes" id="UP000199120"/>
    </source>
</evidence>
<keyword evidence="3" id="KW-1185">Reference proteome</keyword>
<name>A0A1H7R3C6_9BURK</name>
<reference evidence="3" key="1">
    <citation type="submission" date="2016-10" db="EMBL/GenBank/DDBJ databases">
        <authorList>
            <person name="Varghese N."/>
            <person name="Submissions S."/>
        </authorList>
    </citation>
    <scope>NUCLEOTIDE SEQUENCE [LARGE SCALE GENOMIC DNA]</scope>
    <source>
        <strain evidence="3">LMG 26416</strain>
    </source>
</reference>
<dbReference type="AlphaFoldDB" id="A0A1H7R3C6"/>
<feature type="compositionally biased region" description="Polar residues" evidence="1">
    <location>
        <begin position="1"/>
        <end position="10"/>
    </location>
</feature>
<protein>
    <submittedName>
        <fullName evidence="2">Uncharacterized protein</fullName>
    </submittedName>
</protein>
<evidence type="ECO:0000313" key="2">
    <source>
        <dbReference type="EMBL" id="SEL54721.1"/>
    </source>
</evidence>
<sequence length="509" mass="52132">MTVRLTSASSLEALPNPRGGHVPAAQSALAEAARALEQHGDVATPLQHAVHALHDAGWFAAARFADTLLIASPLAVAGAAPSQAGAPARASAGAHAADAATAPDRDHAGDARTRFVAALHDLSAALDRHSLSEIACSPTLFAHQQALCEVLAPHAPGFALAFEDVALAGRPVPPAQLRPQPGQRLAQLRARFEAALLPALRAQDNGSRAAAAWADAAFGEMDACLTDLAGPDPYDFWRLAAACGRALRRGAQTSGETEARRFYARCNLALADHARGLRVAPQSLVRSTLALLWRDYALFGASADDTADVELLRDYGLTVEWHVAGSQDSDALWEAGSMEADQVASRVAPTRELGALAVNANAYEDFLQTADASMAALNETPGEAGTPERASAALLKADAAYRLGANAWALGLGHVALLADALGLAWRRVAHAAAGAASSASASAATPAFVEPDAASLEHAGEALRATLLKVAAGVAQPDVTAAVDALGRAIGHPVGLSAGHPAGHAGAR</sequence>
<evidence type="ECO:0000256" key="1">
    <source>
        <dbReference type="SAM" id="MobiDB-lite"/>
    </source>
</evidence>
<organism evidence="2 3">
    <name type="scientific">Paraburkholderia caballeronis</name>
    <dbReference type="NCBI Taxonomy" id="416943"/>
    <lineage>
        <taxon>Bacteria</taxon>
        <taxon>Pseudomonadati</taxon>
        <taxon>Pseudomonadota</taxon>
        <taxon>Betaproteobacteria</taxon>
        <taxon>Burkholderiales</taxon>
        <taxon>Burkholderiaceae</taxon>
        <taxon>Paraburkholderia</taxon>
    </lineage>
</organism>
<dbReference type="Proteomes" id="UP000199120">
    <property type="component" value="Unassembled WGS sequence"/>
</dbReference>
<feature type="region of interest" description="Disordered" evidence="1">
    <location>
        <begin position="1"/>
        <end position="23"/>
    </location>
</feature>